<dbReference type="SUPFAM" id="SSF48452">
    <property type="entry name" value="TPR-like"/>
    <property type="match status" value="1"/>
</dbReference>
<organism evidence="3 4">
    <name type="scientific">[Myrmecia] bisecta</name>
    <dbReference type="NCBI Taxonomy" id="41462"/>
    <lineage>
        <taxon>Eukaryota</taxon>
        <taxon>Viridiplantae</taxon>
        <taxon>Chlorophyta</taxon>
        <taxon>core chlorophytes</taxon>
        <taxon>Trebouxiophyceae</taxon>
        <taxon>Trebouxiales</taxon>
        <taxon>Trebouxiaceae</taxon>
        <taxon>Myrmecia</taxon>
    </lineage>
</organism>
<dbReference type="PANTHER" id="PTHR33487">
    <property type="entry name" value="CILIA- AND FLAGELLA-ASSOCIATED PROTEIN 54"/>
    <property type="match status" value="1"/>
</dbReference>
<dbReference type="InterPro" id="IPR011990">
    <property type="entry name" value="TPR-like_helical_dom_sf"/>
</dbReference>
<feature type="region of interest" description="Disordered" evidence="1">
    <location>
        <begin position="971"/>
        <end position="997"/>
    </location>
</feature>
<dbReference type="EMBL" id="JALJOR010000018">
    <property type="protein sequence ID" value="KAK9804359.1"/>
    <property type="molecule type" value="Genomic_DNA"/>
</dbReference>
<dbReference type="InterPro" id="IPR003961">
    <property type="entry name" value="FN3_dom"/>
</dbReference>
<name>A0AAW1P9B3_9CHLO</name>
<feature type="domain" description="Fibronectin type-III" evidence="2">
    <location>
        <begin position="441"/>
        <end position="546"/>
    </location>
</feature>
<evidence type="ECO:0000259" key="2">
    <source>
        <dbReference type="PROSITE" id="PS50853"/>
    </source>
</evidence>
<feature type="compositionally biased region" description="Polar residues" evidence="1">
    <location>
        <begin position="971"/>
        <end position="980"/>
    </location>
</feature>
<comment type="caution">
    <text evidence="3">The sequence shown here is derived from an EMBL/GenBank/DDBJ whole genome shotgun (WGS) entry which is preliminary data.</text>
</comment>
<reference evidence="3 4" key="1">
    <citation type="journal article" date="2024" name="Nat. Commun.">
        <title>Phylogenomics reveals the evolutionary origins of lichenization in chlorophyte algae.</title>
        <authorList>
            <person name="Puginier C."/>
            <person name="Libourel C."/>
            <person name="Otte J."/>
            <person name="Skaloud P."/>
            <person name="Haon M."/>
            <person name="Grisel S."/>
            <person name="Petersen M."/>
            <person name="Berrin J.G."/>
            <person name="Delaux P.M."/>
            <person name="Dal Grande F."/>
            <person name="Keller J."/>
        </authorList>
    </citation>
    <scope>NUCLEOTIDE SEQUENCE [LARGE SCALE GENOMIC DNA]</scope>
    <source>
        <strain evidence="3 4">SAG 2043</strain>
    </source>
</reference>
<evidence type="ECO:0000256" key="1">
    <source>
        <dbReference type="SAM" id="MobiDB-lite"/>
    </source>
</evidence>
<dbReference type="GO" id="GO:0060271">
    <property type="term" value="P:cilium assembly"/>
    <property type="evidence" value="ECO:0007669"/>
    <property type="project" value="TreeGrafter"/>
</dbReference>
<proteinExistence type="predicted"/>
<evidence type="ECO:0000313" key="4">
    <source>
        <dbReference type="Proteomes" id="UP001489004"/>
    </source>
</evidence>
<protein>
    <recommendedName>
        <fullName evidence="2">Fibronectin type-III domain-containing protein</fullName>
    </recommendedName>
</protein>
<dbReference type="Proteomes" id="UP001489004">
    <property type="component" value="Unassembled WGS sequence"/>
</dbReference>
<sequence length="2235" mass="237986">MCALLAELQDVLQLVLPSEELYWLVYSLTSAVWQIAAPLLSAGFFQEILQPLALSVLALDTHIVFSLPKYLLWRVRLTCSLGHTFCSLGILAACSALAAALLNKVKAAAEACNPGTDGASAPAATEDPTKLATSQAACAELPLRLHEDLLCVSFNYRQFDLFDKRPDILTDATLQLSNAARSLIETGTTPTEAEPDLAEQVLDCLHSMFELVGLDDAVLRVSVAMRFAALLASKRDPLAAVCVLDQASRALEAARVSLLAGCVGTPDEAVRWIAASRSQPDAKYESLVTGMTETEQVLSCLHSELIALQLRLELEVGLKEQREAAERRKAVLHSAIERRNAQATIFGSRTMKERHDDALREQQAGQAPAYPANTHRKLTERCGENQYQQALLLIQAARLQPGTDKQKASFQDAADHLERLEASEAALFDVASQPASGRAVVPLPPLVLCRTPTSVTLTHNRLPAKAAAWSVLAKPFGSGVELALNSTSMELRNTGVQQPLRARITVEGLEPNETYIFAVVAFDAAGKLLGGVGKATSAILACLPLPLLHAWGQLALAASALRLYSLMERAMSHLLPHFIRRTNLPLLQDANPSDGLTLDMSRVEQAAGPLLRTFVQGLFCITHRACQQLEAHAADTPALPSQLKPQQQRLVACKQLLLGMRVACQVADQGLLAEAAVRFTNALAPLLLLPRSALLVQPLAACQVALADVRAAHQQKLKDEREACQQAGRAAACGRLYLLAGCDASREVDITAWCAKQESALLQASRSGPADTGDREVEAMQEALLAHPAQRTWAVPNLVERAAMPGDVVAVALSNLAAKPAAEVMAGLQADAPLRRQPRYVEMCVRVIEAALEAGNSQGVVTWAAEVFQLNREAFKVPHVAFDRWRPPEAAEQVSFKPLAAAEGTPEEQAEQQSASKRREAAARLLQLRLPKLFARRRQLLDLRVQLAGRQPWIARLHSLLGTMHLQRLQQERSAGSNKENVAVGNTAGKTAPPAAAKKGVAPVPAVQVSELKSEEVLLEVFSCFARAAECACRAEAWHEMLNACRHLWNCRYLLNKQPQLYEVLQVAVGNLHHLLAGMQAGLRIEAGVAPNGAAQKSLATQQLPTVTTTTTRPINAASDSDVVTQRWFERQSDVDMAWACKLVMAVLNVEHRMQRWHCVLQVATQFSSISEGAYSEQVLPYALQAAGALGSNASHFQLQLQDALRDKKQALDALEACRQLAAQRLASLGPLDQKPHQQTMRKRRMAGSAHLKGGVVTRTGSQDGSALIESPRMAESLASSRTGFTKSSQAISSRLPNEYNKTIEALREAGEKRLQILALNELGDVYAHIGQFEEAAQAWNDSLDLLLGPYQVLQCWRKHLADKSASAALVQYGCADLLLAGGILCGKLARCAYPANLGLQVEASRLGGLLLRWCFGSSLAHPQTPLGFAAYHMQSLAADTDLFADPYRCSAADLLSGTEAIAGLLLANGWPLDALPVVVMQQWLARHVRREVGATARACLLRGEALCQLGRLAEASDTICALMQGRGLPDHASGAELVMRDADGAVSAGQTVASFDHTKWPGHAGNKPCIDYMASQEVGPGVSSLLGPELAARLTRLRALFLCKLGEVVNCWQSTHPASAALAKLEQPLPANVEAACSEKAAALLQGLIAKLQAAAGGGGSEGKPGAAPLTAQQLTQSGTDADPDTERSHRSHHAQLWLDCRLQACEVLLQLGQLRAGRALLGVTQAEASASGHRLAGLALQSLQASLDALEGHTNAALEGYQQVTLGYSQLGARTATVAGVLVLNGQLLERCRKTAESQAAYQAAVATLVELASQHGLPDALAFEEMRNVYLPLLPLLLKAQTGLARQHLQARQAQAAAELAAKSAALLPLGRSMPGMHVEVGLLMARCYAGQAAAGHADDAAEALSWLERAISWAAADGAGVCQAELRAALLALAGLHITAGRPSQACAALRSAQAVAAGSLQLMQNPGAFTAPAAPVLPSWLQSLLPGAEGAATAAGGKQSGGAPGTPAAELWRSLVLYYVGLLRTPTHGSLLASDRAAAQAMQIHALLRDQCPAYKTRCCLAGIPVPPQDAPAPPPSSVVMQWALAQATSSSLVPLNNMSLLFTIQPDSQPILAGTCTAPLTTVRQLRRGCQAVREKVALASGPVPVEAKAAITTCLGHVCSMLRGIARAEPDGDKADAKLVDIGLPVPLPQFLSVVTPSEPPAAPVAKGCLVSMSTSGPALPPDVPMQF</sequence>
<keyword evidence="4" id="KW-1185">Reference proteome</keyword>
<dbReference type="PROSITE" id="PS50853">
    <property type="entry name" value="FN3"/>
    <property type="match status" value="1"/>
</dbReference>
<evidence type="ECO:0000313" key="3">
    <source>
        <dbReference type="EMBL" id="KAK9804359.1"/>
    </source>
</evidence>
<gene>
    <name evidence="3" type="ORF">WJX72_009127</name>
</gene>
<accession>A0AAW1P9B3</accession>
<dbReference type="PANTHER" id="PTHR33487:SF1">
    <property type="entry name" value="CILIA- AND FLAGELLA-ASSOCIATED PROTEIN 54"/>
    <property type="match status" value="1"/>
</dbReference>
<feature type="compositionally biased region" description="Low complexity" evidence="1">
    <location>
        <begin position="987"/>
        <end position="997"/>
    </location>
</feature>